<feature type="domain" description="Penicillin-binding protein transpeptidase" evidence="13">
    <location>
        <begin position="264"/>
        <end position="598"/>
    </location>
</feature>
<dbReference type="InterPro" id="IPR003697">
    <property type="entry name" value="Maf-like"/>
</dbReference>
<dbReference type="EMBL" id="JAEAOA010000469">
    <property type="protein sequence ID" value="KAK3608851.1"/>
    <property type="molecule type" value="Genomic_DNA"/>
</dbReference>
<dbReference type="InterPro" id="IPR012338">
    <property type="entry name" value="Beta-lactam/transpept-like"/>
</dbReference>
<reference evidence="15" key="3">
    <citation type="submission" date="2023-05" db="EMBL/GenBank/DDBJ databases">
        <authorList>
            <person name="Smith C.H."/>
        </authorList>
    </citation>
    <scope>NUCLEOTIDE SEQUENCE</scope>
    <source>
        <strain evidence="15">CHS0354</strain>
        <tissue evidence="15">Mantle</tissue>
    </source>
</reference>
<keyword evidence="5" id="KW-0645">Protease</keyword>
<dbReference type="GO" id="GO:0047429">
    <property type="term" value="F:nucleoside triphosphate diphosphatase activity"/>
    <property type="evidence" value="ECO:0007669"/>
    <property type="project" value="InterPro"/>
</dbReference>
<dbReference type="CDD" id="cd00555">
    <property type="entry name" value="Maf"/>
    <property type="match status" value="1"/>
</dbReference>
<keyword evidence="16" id="KW-1185">Reference proteome</keyword>
<dbReference type="InterPro" id="IPR017790">
    <property type="entry name" value="Penicillin-binding_protein_2"/>
</dbReference>
<dbReference type="Proteomes" id="UP001195483">
    <property type="component" value="Unassembled WGS sequence"/>
</dbReference>
<evidence type="ECO:0000259" key="13">
    <source>
        <dbReference type="Pfam" id="PF00905"/>
    </source>
</evidence>
<dbReference type="GO" id="GO:0008658">
    <property type="term" value="F:penicillin binding"/>
    <property type="evidence" value="ECO:0007669"/>
    <property type="project" value="InterPro"/>
</dbReference>
<reference evidence="15" key="1">
    <citation type="journal article" date="2021" name="Genome Biol. Evol.">
        <title>A High-Quality Reference Genome for a Parasitic Bivalve with Doubly Uniparental Inheritance (Bivalvia: Unionida).</title>
        <authorList>
            <person name="Smith C.H."/>
        </authorList>
    </citation>
    <scope>NUCLEOTIDE SEQUENCE</scope>
    <source>
        <strain evidence="15">CHS0354</strain>
    </source>
</reference>
<dbReference type="PANTHER" id="PTHR30627">
    <property type="entry name" value="PEPTIDOGLYCAN D,D-TRANSPEPTIDASE"/>
    <property type="match status" value="1"/>
</dbReference>
<dbReference type="Pfam" id="PF03717">
    <property type="entry name" value="PBP_dimer"/>
    <property type="match status" value="1"/>
</dbReference>
<dbReference type="Gene3D" id="3.40.710.10">
    <property type="entry name" value="DD-peptidase/beta-lactamase superfamily"/>
    <property type="match status" value="1"/>
</dbReference>
<name>A0AAE0WBT8_9BIVA</name>
<dbReference type="Gene3D" id="3.90.950.10">
    <property type="match status" value="1"/>
</dbReference>
<evidence type="ECO:0000259" key="14">
    <source>
        <dbReference type="Pfam" id="PF03717"/>
    </source>
</evidence>
<dbReference type="InterPro" id="IPR005311">
    <property type="entry name" value="PBP_dimer"/>
</dbReference>
<keyword evidence="9" id="KW-0573">Peptidoglycan synthesis</keyword>
<evidence type="ECO:0000256" key="6">
    <source>
        <dbReference type="ARBA" id="ARBA00022692"/>
    </source>
</evidence>
<evidence type="ECO:0000256" key="10">
    <source>
        <dbReference type="ARBA" id="ARBA00022989"/>
    </source>
</evidence>
<evidence type="ECO:0000256" key="12">
    <source>
        <dbReference type="ARBA" id="ARBA00023316"/>
    </source>
</evidence>
<dbReference type="Gene3D" id="3.30.1390.30">
    <property type="entry name" value="Penicillin-binding protein 2a, domain 3"/>
    <property type="match status" value="1"/>
</dbReference>
<dbReference type="Pfam" id="PF00905">
    <property type="entry name" value="Transpeptidase"/>
    <property type="match status" value="1"/>
</dbReference>
<dbReference type="GO" id="GO:0071555">
    <property type="term" value="P:cell wall organization"/>
    <property type="evidence" value="ECO:0007669"/>
    <property type="project" value="UniProtKB-KW"/>
</dbReference>
<evidence type="ECO:0000256" key="11">
    <source>
        <dbReference type="ARBA" id="ARBA00023136"/>
    </source>
</evidence>
<dbReference type="HAMAP" id="MF_00528">
    <property type="entry name" value="Maf"/>
    <property type="match status" value="1"/>
</dbReference>
<feature type="domain" description="Penicillin-binding protein dimerisation" evidence="14">
    <location>
        <begin position="61"/>
        <end position="232"/>
    </location>
</feature>
<keyword evidence="3" id="KW-1003">Cell membrane</keyword>
<keyword evidence="11" id="KW-0472">Membrane</keyword>
<evidence type="ECO:0000256" key="4">
    <source>
        <dbReference type="ARBA" id="ARBA00022519"/>
    </source>
</evidence>
<dbReference type="InterPro" id="IPR036138">
    <property type="entry name" value="PBP_dimer_sf"/>
</dbReference>
<evidence type="ECO:0000313" key="16">
    <source>
        <dbReference type="Proteomes" id="UP001195483"/>
    </source>
</evidence>
<dbReference type="Pfam" id="PF02545">
    <property type="entry name" value="Maf"/>
    <property type="match status" value="1"/>
</dbReference>
<proteinExistence type="inferred from homology"/>
<dbReference type="GO" id="GO:0071972">
    <property type="term" value="F:peptidoglycan L,D-transpeptidase activity"/>
    <property type="evidence" value="ECO:0007669"/>
    <property type="project" value="TreeGrafter"/>
</dbReference>
<evidence type="ECO:0008006" key="17">
    <source>
        <dbReference type="Google" id="ProtNLM"/>
    </source>
</evidence>
<dbReference type="Gene3D" id="3.90.1310.10">
    <property type="entry name" value="Penicillin-binding protein 2a (Domain 2)"/>
    <property type="match status" value="1"/>
</dbReference>
<dbReference type="InterPro" id="IPR029001">
    <property type="entry name" value="ITPase-like_fam"/>
</dbReference>
<dbReference type="GO" id="GO:0008360">
    <property type="term" value="P:regulation of cell shape"/>
    <property type="evidence" value="ECO:0007669"/>
    <property type="project" value="UniProtKB-KW"/>
</dbReference>
<dbReference type="InterPro" id="IPR001460">
    <property type="entry name" value="PCN-bd_Tpept"/>
</dbReference>
<dbReference type="InterPro" id="IPR050515">
    <property type="entry name" value="Beta-lactam/transpept"/>
</dbReference>
<protein>
    <recommendedName>
        <fullName evidence="17">Penicillin-binding protein 2</fullName>
    </recommendedName>
</protein>
<keyword evidence="8" id="KW-0133">Cell shape</keyword>
<evidence type="ECO:0000256" key="7">
    <source>
        <dbReference type="ARBA" id="ARBA00022801"/>
    </source>
</evidence>
<dbReference type="GO" id="GO:0009002">
    <property type="term" value="F:serine-type D-Ala-D-Ala carboxypeptidase activity"/>
    <property type="evidence" value="ECO:0007669"/>
    <property type="project" value="InterPro"/>
</dbReference>
<evidence type="ECO:0000256" key="5">
    <source>
        <dbReference type="ARBA" id="ARBA00022670"/>
    </source>
</evidence>
<dbReference type="PANTHER" id="PTHR30627:SF2">
    <property type="entry name" value="PEPTIDOGLYCAN D,D-TRANSPEPTIDASE MRDA"/>
    <property type="match status" value="1"/>
</dbReference>
<keyword evidence="7" id="KW-0378">Hydrolase</keyword>
<comment type="caution">
    <text evidence="15">The sequence shown here is derived from an EMBL/GenBank/DDBJ whole genome shotgun (WGS) entry which is preliminary data.</text>
</comment>
<keyword evidence="12" id="KW-0961">Cell wall biogenesis/degradation</keyword>
<dbReference type="SUPFAM" id="SSF56519">
    <property type="entry name" value="Penicillin binding protein dimerisation domain"/>
    <property type="match status" value="1"/>
</dbReference>
<evidence type="ECO:0000256" key="1">
    <source>
        <dbReference type="ARBA" id="ARBA00004167"/>
    </source>
</evidence>
<gene>
    <name evidence="15" type="ORF">CHS0354_006892</name>
</gene>
<sequence>MEEQKISPKEKLSLSRREFLFRGMLTVPFLAGAYRLWDLQIINGEKYSDLAAGNRIRLKLISAPRGFIYDREGEVLATNVPSYNLMLTKEDCPDPHETFRSLSQELGLNLDSMTRVYERKKYTPKFIPFSIAEDISWDQMSYFLTFQYEFPGISLDFISKRFYPYGENASHIIGYMGVIDEDALEKIPENKKWSAQVLGKSGIEKIYNDALIGIDGGLQIEVNSQGRTIRELSYIEPVPGQNIRLTINQKLQNEIEKRFDQFNGSVVATDPRTNEILAMVSNPSYDSNRFSLGISAAEWTSLLKDPSKPLQNKTIQGTYSPGSTFKMLIAYAALASGLIGTDSTYHCNGHYRIYGQTFKCWKPGGHGSVNVIKALEQSCNVFFYNMGNQLGIDNIYKYASLFGLGEKTGVQLLNEISGVIPNPDWKKKIYGQPWFPGETISVSIGQGYVTVTPLQLVNYLNVFINGGTAKEPIIVRPDGAADPANNPAKLPGVSEKLDERWLSVVREGLYQVVNGNAGTARAAASRVVSISGKTGTTQVIGNKTREKLLTKQKELDDKYNDHAWFVGFAPFDKPEFSLAVMIENGLSGKNAALFAREVVDYYFRSIRPRQVMLEEMGFRFDAMSPDIPEIPGKSETPEAYCARIAETKARSVSEFCKTDILIIGADTIVVFENTILGKPETTEENYRMLYLLNGKMHRVMTAVFVIQPGSGEFIRFTKQTFVHFRKHPTEILHRYADSGEGLDKAGGYAIQGKGCFLSERIDGSYKNVVGYPIEDFIEQMLLKRWLY</sequence>
<keyword evidence="10" id="KW-1133">Transmembrane helix</keyword>
<comment type="subcellular location">
    <subcellularLocation>
        <location evidence="2">Cell membrane</location>
    </subcellularLocation>
    <subcellularLocation>
        <location evidence="1">Membrane</location>
        <topology evidence="1">Single-pass membrane protein</topology>
    </subcellularLocation>
</comment>
<dbReference type="GO" id="GO:0005886">
    <property type="term" value="C:plasma membrane"/>
    <property type="evidence" value="ECO:0007669"/>
    <property type="project" value="UniProtKB-SubCell"/>
</dbReference>
<evidence type="ECO:0000256" key="2">
    <source>
        <dbReference type="ARBA" id="ARBA00004236"/>
    </source>
</evidence>
<dbReference type="SUPFAM" id="SSF56601">
    <property type="entry name" value="beta-lactamase/transpeptidase-like"/>
    <property type="match status" value="1"/>
</dbReference>
<keyword evidence="4" id="KW-0997">Cell inner membrane</keyword>
<dbReference type="NCBIfam" id="TIGR00172">
    <property type="entry name" value="maf"/>
    <property type="match status" value="1"/>
</dbReference>
<dbReference type="GO" id="GO:0006508">
    <property type="term" value="P:proteolysis"/>
    <property type="evidence" value="ECO:0007669"/>
    <property type="project" value="UniProtKB-KW"/>
</dbReference>
<dbReference type="AlphaFoldDB" id="A0AAE0WBT8"/>
<organism evidence="15 16">
    <name type="scientific">Potamilus streckersoni</name>
    <dbReference type="NCBI Taxonomy" id="2493646"/>
    <lineage>
        <taxon>Eukaryota</taxon>
        <taxon>Metazoa</taxon>
        <taxon>Spiralia</taxon>
        <taxon>Lophotrochozoa</taxon>
        <taxon>Mollusca</taxon>
        <taxon>Bivalvia</taxon>
        <taxon>Autobranchia</taxon>
        <taxon>Heteroconchia</taxon>
        <taxon>Palaeoheterodonta</taxon>
        <taxon>Unionida</taxon>
        <taxon>Unionoidea</taxon>
        <taxon>Unionidae</taxon>
        <taxon>Ambleminae</taxon>
        <taxon>Lampsilini</taxon>
        <taxon>Potamilus</taxon>
    </lineage>
</organism>
<keyword evidence="6" id="KW-0812">Transmembrane</keyword>
<evidence type="ECO:0000313" key="15">
    <source>
        <dbReference type="EMBL" id="KAK3608851.1"/>
    </source>
</evidence>
<reference evidence="15" key="2">
    <citation type="journal article" date="2021" name="Genome Biol. Evol.">
        <title>Developing a high-quality reference genome for a parasitic bivalve with doubly uniparental inheritance (Bivalvia: Unionida).</title>
        <authorList>
            <person name="Smith C.H."/>
        </authorList>
    </citation>
    <scope>NUCLEOTIDE SEQUENCE</scope>
    <source>
        <strain evidence="15">CHS0354</strain>
        <tissue evidence="15">Mantle</tissue>
    </source>
</reference>
<accession>A0AAE0WBT8</accession>
<dbReference type="SUPFAM" id="SSF52972">
    <property type="entry name" value="ITPase-like"/>
    <property type="match status" value="1"/>
</dbReference>
<dbReference type="NCBIfam" id="TIGR03423">
    <property type="entry name" value="pbp2_mrdA"/>
    <property type="match status" value="1"/>
</dbReference>
<evidence type="ECO:0000256" key="3">
    <source>
        <dbReference type="ARBA" id="ARBA00022475"/>
    </source>
</evidence>
<evidence type="ECO:0000256" key="8">
    <source>
        <dbReference type="ARBA" id="ARBA00022960"/>
    </source>
</evidence>
<evidence type="ECO:0000256" key="9">
    <source>
        <dbReference type="ARBA" id="ARBA00022984"/>
    </source>
</evidence>